<evidence type="ECO:0000313" key="4">
    <source>
        <dbReference type="EMBL" id="GHF64999.1"/>
    </source>
</evidence>
<feature type="transmembrane region" description="Helical" evidence="2">
    <location>
        <begin position="18"/>
        <end position="35"/>
    </location>
</feature>
<evidence type="ECO:0000256" key="2">
    <source>
        <dbReference type="SAM" id="Phobius"/>
    </source>
</evidence>
<keyword evidence="2" id="KW-1133">Transmembrane helix</keyword>
<keyword evidence="2" id="KW-0812">Transmembrane</keyword>
<protein>
    <recommendedName>
        <fullName evidence="3">PPM-type phosphatase domain-containing protein</fullName>
    </recommendedName>
</protein>
<dbReference type="InterPro" id="IPR036457">
    <property type="entry name" value="PPM-type-like_dom_sf"/>
</dbReference>
<dbReference type="PANTHER" id="PTHR43156">
    <property type="entry name" value="STAGE II SPORULATION PROTEIN E-RELATED"/>
    <property type="match status" value="1"/>
</dbReference>
<keyword evidence="2" id="KW-0472">Membrane</keyword>
<evidence type="ECO:0000256" key="1">
    <source>
        <dbReference type="ARBA" id="ARBA00022801"/>
    </source>
</evidence>
<name>A0A919B7B9_9ACTN</name>
<accession>A0A919B7B9</accession>
<dbReference type="Proteomes" id="UP000638313">
    <property type="component" value="Unassembled WGS sequence"/>
</dbReference>
<dbReference type="EMBL" id="BNBD01000014">
    <property type="protein sequence ID" value="GHF64999.1"/>
    <property type="molecule type" value="Genomic_DNA"/>
</dbReference>
<dbReference type="RefSeq" id="WP_190132243.1">
    <property type="nucleotide sequence ID" value="NZ_BNBD01000014.1"/>
</dbReference>
<dbReference type="AlphaFoldDB" id="A0A919B7B9"/>
<proteinExistence type="predicted"/>
<dbReference type="Gene3D" id="3.60.40.10">
    <property type="entry name" value="PPM-type phosphatase domain"/>
    <property type="match status" value="1"/>
</dbReference>
<sequence length="381" mass="40654">MPDRPPAQPRHPWRARQALIAVPVVLIVLISALDIATGPDIHLGPLLVVAPAVAAAFRGPRATALIAVLAIAAQVVIGVVLGGVGTANHIAQLCTLVVLCVFLVVFRSSYERREQALSRARWIADVAQKVLLRPLPPRIGPLRIAALYVAAEAEARIGGDLYAAVRAPGGTRVLIGDVRGKGLTAVGDAALLLGAFRAAAHRHPPLARLVAHLQNTVFWDATELTSDPEAGEGFVTAAVLDIPDDEPVVRLVSCGHPPPLLLHHGTVTPLEVTDPALPLGVSGHLTEKDYQPETFRYEEGGLLLLYTDGVVETRDEQGAFYPLAERLAQWNDTDPARLVGRVHDDLLAHAGGALDDDVALVAIERRDHRYAPADDRQAVLP</sequence>
<gene>
    <name evidence="4" type="ORF">GCM10010218_53070</name>
</gene>
<dbReference type="InterPro" id="IPR001932">
    <property type="entry name" value="PPM-type_phosphatase-like_dom"/>
</dbReference>
<reference evidence="4" key="1">
    <citation type="journal article" date="2014" name="Int. J. Syst. Evol. Microbiol.">
        <title>Complete genome sequence of Corynebacterium casei LMG S-19264T (=DSM 44701T), isolated from a smear-ripened cheese.</title>
        <authorList>
            <consortium name="US DOE Joint Genome Institute (JGI-PGF)"/>
            <person name="Walter F."/>
            <person name="Albersmeier A."/>
            <person name="Kalinowski J."/>
            <person name="Ruckert C."/>
        </authorList>
    </citation>
    <scope>NUCLEOTIDE SEQUENCE</scope>
    <source>
        <strain evidence="4">JCM 4059</strain>
    </source>
</reference>
<reference evidence="4" key="2">
    <citation type="submission" date="2020-09" db="EMBL/GenBank/DDBJ databases">
        <authorList>
            <person name="Sun Q."/>
            <person name="Ohkuma M."/>
        </authorList>
    </citation>
    <scope>NUCLEOTIDE SEQUENCE</scope>
    <source>
        <strain evidence="4">JCM 4059</strain>
    </source>
</reference>
<comment type="caution">
    <text evidence="4">The sequence shown here is derived from an EMBL/GenBank/DDBJ whole genome shotgun (WGS) entry which is preliminary data.</text>
</comment>
<dbReference type="Pfam" id="PF07228">
    <property type="entry name" value="SpoIIE"/>
    <property type="match status" value="1"/>
</dbReference>
<feature type="transmembrane region" description="Helical" evidence="2">
    <location>
        <begin position="64"/>
        <end position="84"/>
    </location>
</feature>
<dbReference type="PANTHER" id="PTHR43156:SF2">
    <property type="entry name" value="STAGE II SPORULATION PROTEIN E"/>
    <property type="match status" value="1"/>
</dbReference>
<keyword evidence="1" id="KW-0378">Hydrolase</keyword>
<evidence type="ECO:0000313" key="5">
    <source>
        <dbReference type="Proteomes" id="UP000638313"/>
    </source>
</evidence>
<dbReference type="FunFam" id="3.60.40.10:FF:000058">
    <property type="entry name" value="Stage II sporulation protein E"/>
    <property type="match status" value="1"/>
</dbReference>
<organism evidence="4 5">
    <name type="scientific">Streptomyces mashuensis</name>
    <dbReference type="NCBI Taxonomy" id="33904"/>
    <lineage>
        <taxon>Bacteria</taxon>
        <taxon>Bacillati</taxon>
        <taxon>Actinomycetota</taxon>
        <taxon>Actinomycetes</taxon>
        <taxon>Kitasatosporales</taxon>
        <taxon>Streptomycetaceae</taxon>
        <taxon>Streptomyces</taxon>
    </lineage>
</organism>
<keyword evidence="5" id="KW-1185">Reference proteome</keyword>
<evidence type="ECO:0000259" key="3">
    <source>
        <dbReference type="SMART" id="SM00331"/>
    </source>
</evidence>
<dbReference type="GO" id="GO:0016791">
    <property type="term" value="F:phosphatase activity"/>
    <property type="evidence" value="ECO:0007669"/>
    <property type="project" value="TreeGrafter"/>
</dbReference>
<dbReference type="SUPFAM" id="SSF81606">
    <property type="entry name" value="PP2C-like"/>
    <property type="match status" value="1"/>
</dbReference>
<dbReference type="InterPro" id="IPR052016">
    <property type="entry name" value="Bact_Sigma-Reg"/>
</dbReference>
<feature type="domain" description="PPM-type phosphatase" evidence="3">
    <location>
        <begin position="142"/>
        <end position="365"/>
    </location>
</feature>
<feature type="transmembrane region" description="Helical" evidence="2">
    <location>
        <begin position="90"/>
        <end position="110"/>
    </location>
</feature>
<dbReference type="SMART" id="SM00331">
    <property type="entry name" value="PP2C_SIG"/>
    <property type="match status" value="1"/>
</dbReference>